<dbReference type="AlphaFoldDB" id="A0A0F9E5Z5"/>
<proteinExistence type="predicted"/>
<organism evidence="1">
    <name type="scientific">marine sediment metagenome</name>
    <dbReference type="NCBI Taxonomy" id="412755"/>
    <lineage>
        <taxon>unclassified sequences</taxon>
        <taxon>metagenomes</taxon>
        <taxon>ecological metagenomes</taxon>
    </lineage>
</organism>
<accession>A0A0F9E5Z5</accession>
<gene>
    <name evidence="1" type="ORF">LCGC14_2115260</name>
</gene>
<comment type="caution">
    <text evidence="1">The sequence shown here is derived from an EMBL/GenBank/DDBJ whole genome shotgun (WGS) entry which is preliminary data.</text>
</comment>
<dbReference type="EMBL" id="LAZR01026218">
    <property type="protein sequence ID" value="KKL69409.1"/>
    <property type="molecule type" value="Genomic_DNA"/>
</dbReference>
<reference evidence="1" key="1">
    <citation type="journal article" date="2015" name="Nature">
        <title>Complex archaea that bridge the gap between prokaryotes and eukaryotes.</title>
        <authorList>
            <person name="Spang A."/>
            <person name="Saw J.H."/>
            <person name="Jorgensen S.L."/>
            <person name="Zaremba-Niedzwiedzka K."/>
            <person name="Martijn J."/>
            <person name="Lind A.E."/>
            <person name="van Eijk R."/>
            <person name="Schleper C."/>
            <person name="Guy L."/>
            <person name="Ettema T.J."/>
        </authorList>
    </citation>
    <scope>NUCLEOTIDE SEQUENCE</scope>
</reference>
<protein>
    <submittedName>
        <fullName evidence="1">Uncharacterized protein</fullName>
    </submittedName>
</protein>
<name>A0A0F9E5Z5_9ZZZZ</name>
<sequence length="82" mass="9418">MKSEVKIKSGKPPITLLHFNGLHNGEGIIDLEGHLRLRISDNSYLHFSIDGETRGADDRDLWPPHFESNQPIRRFKLIAEEI</sequence>
<evidence type="ECO:0000313" key="1">
    <source>
        <dbReference type="EMBL" id="KKL69409.1"/>
    </source>
</evidence>